<evidence type="ECO:0000259" key="2">
    <source>
        <dbReference type="Pfam" id="PF00561"/>
    </source>
</evidence>
<sequence>MTQNILSQSNVTVRGNGKRTILFAPGFGCDQNMWRYVYPAFEADYRVILFDYIGTGQSDIQAYDPNKYNNLSAYAEDLIKICSSLDLKETIFVGHSVGSTIGILASIQRPDLFKHIILIGPSPCYLNDPPEYAGGFEREDLLGLIDMMERNYIGWAKFFAPTVMSNPDRPELTLELEESFCSTDPLIAKQFALATFFADNRKDMEKVTVPSLILQCANDVIAPIEVGEYVHNKLADSTLKLMQATGHCPHVSHPEETIQLMKDYLQNRLPDQKQQGSRRL</sequence>
<comment type="similarity">
    <text evidence="1">Belongs to the AB hydrolase superfamily.</text>
</comment>
<dbReference type="Proteomes" id="UP001148125">
    <property type="component" value="Unassembled WGS sequence"/>
</dbReference>
<accession>A0ABT5VH94</accession>
<evidence type="ECO:0000256" key="1">
    <source>
        <dbReference type="ARBA" id="ARBA00008645"/>
    </source>
</evidence>
<dbReference type="EMBL" id="JAOTPO010000011">
    <property type="protein sequence ID" value="MDE5414818.1"/>
    <property type="molecule type" value="Genomic_DNA"/>
</dbReference>
<dbReference type="Pfam" id="PF00561">
    <property type="entry name" value="Abhydrolase_1"/>
    <property type="match status" value="1"/>
</dbReference>
<comment type="caution">
    <text evidence="3">The sequence shown here is derived from an EMBL/GenBank/DDBJ whole genome shotgun (WGS) entry which is preliminary data.</text>
</comment>
<evidence type="ECO:0000313" key="4">
    <source>
        <dbReference type="Proteomes" id="UP001148125"/>
    </source>
</evidence>
<dbReference type="Gene3D" id="3.40.50.1820">
    <property type="entry name" value="alpha/beta hydrolase"/>
    <property type="match status" value="1"/>
</dbReference>
<keyword evidence="3" id="KW-0378">Hydrolase</keyword>
<gene>
    <name evidence="3" type="ORF">N7Z68_15775</name>
</gene>
<evidence type="ECO:0000313" key="3">
    <source>
        <dbReference type="EMBL" id="MDE5414818.1"/>
    </source>
</evidence>
<dbReference type="PANTHER" id="PTHR43039">
    <property type="entry name" value="ESTERASE-RELATED"/>
    <property type="match status" value="1"/>
</dbReference>
<feature type="domain" description="AB hydrolase-1" evidence="2">
    <location>
        <begin position="20"/>
        <end position="254"/>
    </location>
</feature>
<organism evidence="3 4">
    <name type="scientific">Alkalihalobacterium chitinilyticum</name>
    <dbReference type="NCBI Taxonomy" id="2980103"/>
    <lineage>
        <taxon>Bacteria</taxon>
        <taxon>Bacillati</taxon>
        <taxon>Bacillota</taxon>
        <taxon>Bacilli</taxon>
        <taxon>Bacillales</taxon>
        <taxon>Bacillaceae</taxon>
        <taxon>Alkalihalobacterium</taxon>
    </lineage>
</organism>
<dbReference type="RefSeq" id="WP_275119427.1">
    <property type="nucleotide sequence ID" value="NZ_JAOTPO010000011.1"/>
</dbReference>
<reference evidence="3" key="1">
    <citation type="submission" date="2024-05" db="EMBL/GenBank/DDBJ databases">
        <title>Alkalihalobacillus sp. strain MEB203 novel alkaliphilic bacterium from Lonar Lake, India.</title>
        <authorList>
            <person name="Joshi A."/>
            <person name="Thite S."/>
            <person name="Mengade P."/>
        </authorList>
    </citation>
    <scope>NUCLEOTIDE SEQUENCE</scope>
    <source>
        <strain evidence="3">MEB 203</strain>
    </source>
</reference>
<dbReference type="PRINTS" id="PR00111">
    <property type="entry name" value="ABHYDROLASE"/>
</dbReference>
<dbReference type="InterPro" id="IPR029058">
    <property type="entry name" value="AB_hydrolase_fold"/>
</dbReference>
<dbReference type="GO" id="GO:0016787">
    <property type="term" value="F:hydrolase activity"/>
    <property type="evidence" value="ECO:0007669"/>
    <property type="project" value="UniProtKB-KW"/>
</dbReference>
<proteinExistence type="inferred from homology"/>
<dbReference type="InterPro" id="IPR000073">
    <property type="entry name" value="AB_hydrolase_1"/>
</dbReference>
<keyword evidence="4" id="KW-1185">Reference proteome</keyword>
<name>A0ABT5VH94_9BACI</name>
<dbReference type="SUPFAM" id="SSF53474">
    <property type="entry name" value="alpha/beta-Hydrolases"/>
    <property type="match status" value="1"/>
</dbReference>
<protein>
    <submittedName>
        <fullName evidence="3">Alpha/beta hydrolase</fullName>
    </submittedName>
</protein>